<dbReference type="Proteomes" id="UP000265520">
    <property type="component" value="Unassembled WGS sequence"/>
</dbReference>
<keyword evidence="2" id="KW-1185">Reference proteome</keyword>
<accession>A0A392REW7</accession>
<feature type="non-terminal residue" evidence="1">
    <location>
        <position position="1"/>
    </location>
</feature>
<evidence type="ECO:0008006" key="3">
    <source>
        <dbReference type="Google" id="ProtNLM"/>
    </source>
</evidence>
<protein>
    <recommendedName>
        <fullName evidence="3">Sulfate transporter</fullName>
    </recommendedName>
</protein>
<evidence type="ECO:0000313" key="2">
    <source>
        <dbReference type="Proteomes" id="UP000265520"/>
    </source>
</evidence>
<reference evidence="1 2" key="1">
    <citation type="journal article" date="2018" name="Front. Plant Sci.">
        <title>Red Clover (Trifolium pratense) and Zigzag Clover (T. medium) - A Picture of Genomic Similarities and Differences.</title>
        <authorList>
            <person name="Dluhosova J."/>
            <person name="Istvanek J."/>
            <person name="Nedelnik J."/>
            <person name="Repkova J."/>
        </authorList>
    </citation>
    <scope>NUCLEOTIDE SEQUENCE [LARGE SCALE GENOMIC DNA]</scope>
    <source>
        <strain evidence="2">cv. 10/8</strain>
        <tissue evidence="1">Leaf</tissue>
    </source>
</reference>
<name>A0A392REW7_9FABA</name>
<proteinExistence type="predicted"/>
<organism evidence="1 2">
    <name type="scientific">Trifolium medium</name>
    <dbReference type="NCBI Taxonomy" id="97028"/>
    <lineage>
        <taxon>Eukaryota</taxon>
        <taxon>Viridiplantae</taxon>
        <taxon>Streptophyta</taxon>
        <taxon>Embryophyta</taxon>
        <taxon>Tracheophyta</taxon>
        <taxon>Spermatophyta</taxon>
        <taxon>Magnoliopsida</taxon>
        <taxon>eudicotyledons</taxon>
        <taxon>Gunneridae</taxon>
        <taxon>Pentapetalae</taxon>
        <taxon>rosids</taxon>
        <taxon>fabids</taxon>
        <taxon>Fabales</taxon>
        <taxon>Fabaceae</taxon>
        <taxon>Papilionoideae</taxon>
        <taxon>50 kb inversion clade</taxon>
        <taxon>NPAAA clade</taxon>
        <taxon>Hologalegina</taxon>
        <taxon>IRL clade</taxon>
        <taxon>Trifolieae</taxon>
        <taxon>Trifolium</taxon>
    </lineage>
</organism>
<evidence type="ECO:0000313" key="1">
    <source>
        <dbReference type="EMBL" id="MCI34757.1"/>
    </source>
</evidence>
<comment type="caution">
    <text evidence="1">The sequence shown here is derived from an EMBL/GenBank/DDBJ whole genome shotgun (WGS) entry which is preliminary data.</text>
</comment>
<sequence length="127" mass="14079">KTEDGLKSKEVELPYEAAQEKKGRVFLRNYRSQSDDVKWAQNGLVATVINGEAIPVVPNRISDAGFDDLVLIPMGADKVFVRSLEGVDALSIVNGAKEFFKLVFSLIRCSAACVECKLLQALCFRLW</sequence>
<dbReference type="AlphaFoldDB" id="A0A392REW7"/>
<dbReference type="EMBL" id="LXQA010216822">
    <property type="protein sequence ID" value="MCI34757.1"/>
    <property type="molecule type" value="Genomic_DNA"/>
</dbReference>